<dbReference type="Proteomes" id="UP001279642">
    <property type="component" value="Unassembled WGS sequence"/>
</dbReference>
<dbReference type="Gene3D" id="2.60.40.790">
    <property type="match status" value="1"/>
</dbReference>
<proteinExistence type="inferred from homology"/>
<sequence>MRNFDLTPLFRSSVGFDRLSRVMDSALRIDESALSYPPYNIERTGEDTYRITMAVAGFSDAELTVTAQENSLLIVGKPAKEEKERSFLYRGIAGRAFERRFELADHIRVAGASLNNGLLHVELVREIPEAMKPRTIAITNASQDTPKALDKAA</sequence>
<dbReference type="Pfam" id="PF00011">
    <property type="entry name" value="HSP20"/>
    <property type="match status" value="1"/>
</dbReference>
<dbReference type="InterPro" id="IPR008978">
    <property type="entry name" value="HSP20-like_chaperone"/>
</dbReference>
<dbReference type="PANTHER" id="PTHR47062">
    <property type="match status" value="1"/>
</dbReference>
<reference evidence="5 6" key="1">
    <citation type="journal article" date="2016" name="Antonie Van Leeuwenhoek">
        <title>Dongia soli sp. nov., isolated from soil from Dokdo, Korea.</title>
        <authorList>
            <person name="Kim D.U."/>
            <person name="Lee H."/>
            <person name="Kim H."/>
            <person name="Kim S.G."/>
            <person name="Ka J.O."/>
        </authorList>
    </citation>
    <scope>NUCLEOTIDE SEQUENCE [LARGE SCALE GENOMIC DNA]</scope>
    <source>
        <strain evidence="5 6">D78</strain>
    </source>
</reference>
<dbReference type="SUPFAM" id="SSF49764">
    <property type="entry name" value="HSP20-like chaperones"/>
    <property type="match status" value="1"/>
</dbReference>
<accession>A0ABU5EAS1</accession>
<evidence type="ECO:0000256" key="3">
    <source>
        <dbReference type="RuleBase" id="RU003616"/>
    </source>
</evidence>
<dbReference type="EMBL" id="JAXCLW010000002">
    <property type="protein sequence ID" value="MDY0883450.1"/>
    <property type="molecule type" value="Genomic_DNA"/>
</dbReference>
<evidence type="ECO:0000256" key="2">
    <source>
        <dbReference type="PROSITE-ProRule" id="PRU00285"/>
    </source>
</evidence>
<evidence type="ECO:0000256" key="1">
    <source>
        <dbReference type="ARBA" id="ARBA00023016"/>
    </source>
</evidence>
<organism evidence="5 6">
    <name type="scientific">Dongia soli</name>
    <dbReference type="NCBI Taxonomy" id="600628"/>
    <lineage>
        <taxon>Bacteria</taxon>
        <taxon>Pseudomonadati</taxon>
        <taxon>Pseudomonadota</taxon>
        <taxon>Alphaproteobacteria</taxon>
        <taxon>Rhodospirillales</taxon>
        <taxon>Dongiaceae</taxon>
        <taxon>Dongia</taxon>
    </lineage>
</organism>
<name>A0ABU5EAS1_9PROT</name>
<dbReference type="CDD" id="cd06470">
    <property type="entry name" value="ACD_IbpA-B_like"/>
    <property type="match status" value="1"/>
</dbReference>
<protein>
    <submittedName>
        <fullName evidence="5">Hsp20 family protein</fullName>
    </submittedName>
</protein>
<dbReference type="InterPro" id="IPR002068">
    <property type="entry name" value="A-crystallin/Hsp20_dom"/>
</dbReference>
<keyword evidence="6" id="KW-1185">Reference proteome</keyword>
<feature type="domain" description="SHSP" evidence="4">
    <location>
        <begin position="30"/>
        <end position="141"/>
    </location>
</feature>
<dbReference type="InterPro" id="IPR037913">
    <property type="entry name" value="ACD_IbpA/B"/>
</dbReference>
<comment type="caution">
    <text evidence="5">The sequence shown here is derived from an EMBL/GenBank/DDBJ whole genome shotgun (WGS) entry which is preliminary data.</text>
</comment>
<comment type="similarity">
    <text evidence="2 3">Belongs to the small heat shock protein (HSP20) family.</text>
</comment>
<evidence type="ECO:0000259" key="4">
    <source>
        <dbReference type="PROSITE" id="PS01031"/>
    </source>
</evidence>
<keyword evidence="1" id="KW-0346">Stress response</keyword>
<evidence type="ECO:0000313" key="6">
    <source>
        <dbReference type="Proteomes" id="UP001279642"/>
    </source>
</evidence>
<dbReference type="PANTHER" id="PTHR47062:SF1">
    <property type="entry name" value="SMALL HEAT SHOCK PROTEIN IBPA"/>
    <property type="match status" value="1"/>
</dbReference>
<dbReference type="RefSeq" id="WP_320508486.1">
    <property type="nucleotide sequence ID" value="NZ_JAXCLW010000002.1"/>
</dbReference>
<dbReference type="PROSITE" id="PS01031">
    <property type="entry name" value="SHSP"/>
    <property type="match status" value="1"/>
</dbReference>
<gene>
    <name evidence="5" type="ORF">SMD27_11395</name>
</gene>
<evidence type="ECO:0000313" key="5">
    <source>
        <dbReference type="EMBL" id="MDY0883450.1"/>
    </source>
</evidence>